<proteinExistence type="inferred from homology"/>
<comment type="caution">
    <text evidence="9">The sequence shown here is derived from an EMBL/GenBank/DDBJ whole genome shotgun (WGS) entry which is preliminary data.</text>
</comment>
<dbReference type="PANTHER" id="PTHR43542">
    <property type="entry name" value="METHYLTRANSFERASE"/>
    <property type="match status" value="1"/>
</dbReference>
<gene>
    <name evidence="9" type="ORF">EV693_10816</name>
</gene>
<evidence type="ECO:0000313" key="10">
    <source>
        <dbReference type="Proteomes" id="UP000295537"/>
    </source>
</evidence>
<keyword evidence="10" id="KW-1185">Reference proteome</keyword>
<dbReference type="GO" id="GO:0003676">
    <property type="term" value="F:nucleic acid binding"/>
    <property type="evidence" value="ECO:0007669"/>
    <property type="project" value="InterPro"/>
</dbReference>
<organism evidence="9 10">
    <name type="scientific">Nicoletella semolina</name>
    <dbReference type="NCBI Taxonomy" id="271160"/>
    <lineage>
        <taxon>Bacteria</taxon>
        <taxon>Pseudomonadati</taxon>
        <taxon>Pseudomonadota</taxon>
        <taxon>Gammaproteobacteria</taxon>
        <taxon>Pasteurellales</taxon>
        <taxon>Pasteurellaceae</taxon>
        <taxon>Nicoletella</taxon>
    </lineage>
</organism>
<keyword evidence="8" id="KW-0949">S-adenosyl-L-methionine</keyword>
<dbReference type="GO" id="GO:0052913">
    <property type="term" value="F:16S rRNA (guanine(966)-N(2))-methyltransferase activity"/>
    <property type="evidence" value="ECO:0007669"/>
    <property type="project" value="UniProtKB-EC"/>
</dbReference>
<evidence type="ECO:0000256" key="1">
    <source>
        <dbReference type="ARBA" id="ARBA00002649"/>
    </source>
</evidence>
<dbReference type="InterPro" id="IPR004398">
    <property type="entry name" value="RNA_MeTrfase_RsmD"/>
</dbReference>
<dbReference type="OrthoDB" id="9803017at2"/>
<keyword evidence="6 8" id="KW-0808">Transferase</keyword>
<dbReference type="RefSeq" id="WP_132501469.1">
    <property type="nucleotide sequence ID" value="NZ_LVXA01000001.1"/>
</dbReference>
<comment type="similarity">
    <text evidence="2 8">Belongs to the methyltransferase superfamily. RsmD family.</text>
</comment>
<dbReference type="Pfam" id="PF03602">
    <property type="entry name" value="Cons_hypoth95"/>
    <property type="match status" value="1"/>
</dbReference>
<dbReference type="InterPro" id="IPR029063">
    <property type="entry name" value="SAM-dependent_MTases_sf"/>
</dbReference>
<dbReference type="PROSITE" id="PS00092">
    <property type="entry name" value="N6_MTASE"/>
    <property type="match status" value="1"/>
</dbReference>
<comment type="function">
    <text evidence="1 8">Specifically methylates the guanine in position 966 of 16S rRNA in the assembled 30S particle.</text>
</comment>
<comment type="catalytic activity">
    <reaction evidence="7 8">
        <text>guanosine(966) in 16S rRNA + S-adenosyl-L-methionine = N(2)-methylguanosine(966) in 16S rRNA + S-adenosyl-L-homocysteine + H(+)</text>
        <dbReference type="Rhea" id="RHEA:23548"/>
        <dbReference type="Rhea" id="RHEA-COMP:10211"/>
        <dbReference type="Rhea" id="RHEA-COMP:10212"/>
        <dbReference type="ChEBI" id="CHEBI:15378"/>
        <dbReference type="ChEBI" id="CHEBI:57856"/>
        <dbReference type="ChEBI" id="CHEBI:59789"/>
        <dbReference type="ChEBI" id="CHEBI:74269"/>
        <dbReference type="ChEBI" id="CHEBI:74481"/>
        <dbReference type="EC" id="2.1.1.171"/>
    </reaction>
</comment>
<evidence type="ECO:0000256" key="2">
    <source>
        <dbReference type="ARBA" id="ARBA00005269"/>
    </source>
</evidence>
<dbReference type="Proteomes" id="UP000295537">
    <property type="component" value="Unassembled WGS sequence"/>
</dbReference>
<dbReference type="PANTHER" id="PTHR43542:SF1">
    <property type="entry name" value="METHYLTRANSFERASE"/>
    <property type="match status" value="1"/>
</dbReference>
<dbReference type="Gene3D" id="3.40.50.150">
    <property type="entry name" value="Vaccinia Virus protein VP39"/>
    <property type="match status" value="1"/>
</dbReference>
<dbReference type="CDD" id="cd02440">
    <property type="entry name" value="AdoMet_MTases"/>
    <property type="match status" value="1"/>
</dbReference>
<keyword evidence="5 8" id="KW-0489">Methyltransferase</keyword>
<evidence type="ECO:0000313" key="9">
    <source>
        <dbReference type="EMBL" id="TCP16964.1"/>
    </source>
</evidence>
<dbReference type="SUPFAM" id="SSF53335">
    <property type="entry name" value="S-adenosyl-L-methionine-dependent methyltransferases"/>
    <property type="match status" value="1"/>
</dbReference>
<evidence type="ECO:0000256" key="6">
    <source>
        <dbReference type="ARBA" id="ARBA00022679"/>
    </source>
</evidence>
<dbReference type="EMBL" id="SLXJ01000008">
    <property type="protein sequence ID" value="TCP16964.1"/>
    <property type="molecule type" value="Genomic_DNA"/>
</dbReference>
<name>A0A4R2N7P4_9PAST</name>
<evidence type="ECO:0000256" key="7">
    <source>
        <dbReference type="ARBA" id="ARBA00048326"/>
    </source>
</evidence>
<evidence type="ECO:0000256" key="3">
    <source>
        <dbReference type="ARBA" id="ARBA00012141"/>
    </source>
</evidence>
<evidence type="ECO:0000256" key="4">
    <source>
        <dbReference type="ARBA" id="ARBA00013682"/>
    </source>
</evidence>
<dbReference type="NCBIfam" id="TIGR00095">
    <property type="entry name" value="16S rRNA (guanine(966)-N(2))-methyltransferase RsmD"/>
    <property type="match status" value="1"/>
</dbReference>
<dbReference type="InterPro" id="IPR002052">
    <property type="entry name" value="DNA_methylase_N6_adenine_CS"/>
</dbReference>
<evidence type="ECO:0000256" key="5">
    <source>
        <dbReference type="ARBA" id="ARBA00022603"/>
    </source>
</evidence>
<protein>
    <recommendedName>
        <fullName evidence="4 8">Ribosomal RNA small subunit methyltransferase D</fullName>
        <ecNumber evidence="3 8">2.1.1.171</ecNumber>
    </recommendedName>
</protein>
<dbReference type="AlphaFoldDB" id="A0A4R2N7P4"/>
<keyword evidence="8" id="KW-0698">rRNA processing</keyword>
<dbReference type="EC" id="2.1.1.171" evidence="3 8"/>
<evidence type="ECO:0000256" key="8">
    <source>
        <dbReference type="PIRNR" id="PIRNR004553"/>
    </source>
</evidence>
<accession>A0A4R2N7P4</accession>
<dbReference type="PIRSF" id="PIRSF004553">
    <property type="entry name" value="CHP00095"/>
    <property type="match status" value="1"/>
</dbReference>
<reference evidence="9 10" key="1">
    <citation type="submission" date="2019-03" db="EMBL/GenBank/DDBJ databases">
        <title>Genomic Encyclopedia of Type Strains, Phase IV (KMG-IV): sequencing the most valuable type-strain genomes for metagenomic binning, comparative biology and taxonomic classification.</title>
        <authorList>
            <person name="Goeker M."/>
        </authorList>
    </citation>
    <scope>NUCLEOTIDE SEQUENCE [LARGE SCALE GENOMIC DNA]</scope>
    <source>
        <strain evidence="9 10">DSM 16380</strain>
    </source>
</reference>
<sequence length="199" mass="22253">MKKKQTAVLTSSNSIGEVRIIAGRWRGRKVPVLNAQGLRPTTDRVKETLFNWLMMDIAQARCLDCFAGSGSLGLEALSRQAQAVVFLEKFAAAAQQLKKNLAVLKTNQGKVIQTDTLQFLAQKNIEAPFDVIFVDPPFHKGLVPDVLRLLAQNHWLAPNALIYLETEREHSALELPNAWIMLKEKTAGQVISRLIRVQQ</sequence>